<organism evidence="2 3">
    <name type="scientific">Taibaiella soli</name>
    <dbReference type="NCBI Taxonomy" id="1649169"/>
    <lineage>
        <taxon>Bacteria</taxon>
        <taxon>Pseudomonadati</taxon>
        <taxon>Bacteroidota</taxon>
        <taxon>Chitinophagia</taxon>
        <taxon>Chitinophagales</taxon>
        <taxon>Chitinophagaceae</taxon>
        <taxon>Taibaiella</taxon>
    </lineage>
</organism>
<evidence type="ECO:0008006" key="4">
    <source>
        <dbReference type="Google" id="ProtNLM"/>
    </source>
</evidence>
<feature type="signal peptide" evidence="1">
    <location>
        <begin position="1"/>
        <end position="19"/>
    </location>
</feature>
<feature type="chain" id="PRO_5015870214" description="DUF4595 domain-containing protein" evidence="1">
    <location>
        <begin position="20"/>
        <end position="247"/>
    </location>
</feature>
<evidence type="ECO:0000313" key="2">
    <source>
        <dbReference type="EMBL" id="PZF73850.1"/>
    </source>
</evidence>
<protein>
    <recommendedName>
        <fullName evidence="4">DUF4595 domain-containing protein</fullName>
    </recommendedName>
</protein>
<keyword evidence="1" id="KW-0732">Signal</keyword>
<keyword evidence="3" id="KW-1185">Reference proteome</keyword>
<proteinExistence type="predicted"/>
<evidence type="ECO:0000313" key="3">
    <source>
        <dbReference type="Proteomes" id="UP000248745"/>
    </source>
</evidence>
<dbReference type="RefSeq" id="WP_110997947.1">
    <property type="nucleotide sequence ID" value="NZ_QKTW01000009.1"/>
</dbReference>
<dbReference type="CDD" id="cd12871">
    <property type="entry name" value="Bacuni_01323_like"/>
    <property type="match status" value="1"/>
</dbReference>
<accession>A0A2W2AND3</accession>
<gene>
    <name evidence="2" type="ORF">DN068_05775</name>
</gene>
<dbReference type="Proteomes" id="UP000248745">
    <property type="component" value="Unassembled WGS sequence"/>
</dbReference>
<comment type="caution">
    <text evidence="2">The sequence shown here is derived from an EMBL/GenBank/DDBJ whole genome shotgun (WGS) entry which is preliminary data.</text>
</comment>
<dbReference type="OrthoDB" id="701654at2"/>
<evidence type="ECO:0000256" key="1">
    <source>
        <dbReference type="SAM" id="SignalP"/>
    </source>
</evidence>
<dbReference type="PROSITE" id="PS51257">
    <property type="entry name" value="PROKAR_LIPOPROTEIN"/>
    <property type="match status" value="1"/>
</dbReference>
<dbReference type="Gene3D" id="2.180.10.10">
    <property type="entry name" value="RHS repeat-associated core"/>
    <property type="match status" value="1"/>
</dbReference>
<dbReference type="EMBL" id="QKTW01000009">
    <property type="protein sequence ID" value="PZF73850.1"/>
    <property type="molecule type" value="Genomic_DNA"/>
</dbReference>
<name>A0A2W2AND3_9BACT</name>
<reference evidence="2 3" key="1">
    <citation type="submission" date="2018-06" db="EMBL/GenBank/DDBJ databases">
        <title>Mucibacter soli gen. nov., sp. nov., a new member of the family Chitinophagaceae producing mucin.</title>
        <authorList>
            <person name="Kim M.-K."/>
            <person name="Park S."/>
            <person name="Kim T.-S."/>
            <person name="Joung Y."/>
            <person name="Han J.-H."/>
            <person name="Kim S.B."/>
        </authorList>
    </citation>
    <scope>NUCLEOTIDE SEQUENCE [LARGE SCALE GENOMIC DNA]</scope>
    <source>
        <strain evidence="2 3">R1-15</strain>
    </source>
</reference>
<sequence length="247" mass="26854">MRKKLSCLTLLFLSPIVFFSCKKGDGNSVTPKSQISKVTLKGDGYTDQYVLSYNASGEVSKIVVSGSLSYTINYSYTAQYKVGTYESATGIFALDSTVLSNGKVIQNVHIDKDHGDTITTAYTYDNSGNLTQVTESESFSENSTAYTWQNGNVVGISSPTSTNTTTYTYDANAVFQAGDYLYVNDLIKNGASVILNKNLVTGSTATYPGTTITKTFVYDKDSKGRIIKCSEVEALGTGNVWTYEYNN</sequence>
<dbReference type="AlphaFoldDB" id="A0A2W2AND3"/>